<evidence type="ECO:0008006" key="3">
    <source>
        <dbReference type="Google" id="ProtNLM"/>
    </source>
</evidence>
<protein>
    <recommendedName>
        <fullName evidence="3">Gp37Gp68 family protein</fullName>
    </recommendedName>
</protein>
<evidence type="ECO:0000313" key="2">
    <source>
        <dbReference type="Proteomes" id="UP000003250"/>
    </source>
</evidence>
<evidence type="ECO:0000313" key="1">
    <source>
        <dbReference type="EMBL" id="EHK57721.1"/>
    </source>
</evidence>
<dbReference type="InterPro" id="IPR011101">
    <property type="entry name" value="DUF5131"/>
</dbReference>
<keyword evidence="2" id="KW-1185">Reference proteome</keyword>
<dbReference type="Pfam" id="PF07505">
    <property type="entry name" value="DUF5131"/>
    <property type="match status" value="1"/>
</dbReference>
<dbReference type="AlphaFoldDB" id="H0HNE9"/>
<reference evidence="1 2" key="1">
    <citation type="journal article" date="2012" name="J. Bacteriol.">
        <title>Draft Genome Sequence of Mesorhizobium alhagi CCNWXJ12-2T, a Novel Salt-Resistant Species Isolated from the Desert of Northwestern China.</title>
        <authorList>
            <person name="Zhou M."/>
            <person name="Chen W."/>
            <person name="Chen H."/>
            <person name="Wei G."/>
        </authorList>
    </citation>
    <scope>NUCLEOTIDE SEQUENCE [LARGE SCALE GENOMIC DNA]</scope>
    <source>
        <strain evidence="1 2">CCNWXJ12-2</strain>
    </source>
</reference>
<dbReference type="PATRIC" id="fig|1107882.3.peg.1631"/>
<organism evidence="1 2">
    <name type="scientific">Mesorhizobium alhagi CCNWXJ12-2</name>
    <dbReference type="NCBI Taxonomy" id="1107882"/>
    <lineage>
        <taxon>Bacteria</taxon>
        <taxon>Pseudomonadati</taxon>
        <taxon>Pseudomonadota</taxon>
        <taxon>Alphaproteobacteria</taxon>
        <taxon>Hyphomicrobiales</taxon>
        <taxon>Phyllobacteriaceae</taxon>
        <taxon>Allomesorhizobium</taxon>
    </lineage>
</organism>
<sequence length="328" mass="37582">MAENTAISWAKHTFNPWMGCTKVSPACDGCYAEALMDLRYGKVQWGPHGERVRTSVQNWNKVRRWQRQAAAAGEKWFIFCASLADIFDNQVPPEWRKDLFDLARECPNLIFLFLSKRPQNMVKMSEAAGGLPSNCALGTTCEDQKRWDINIPALSVAKYMLRPTFAFVSGEPLLGPMWVRRAPITPALRALFPAMKSDEFYDPLHPRQFEAIRIDWIITGGETDQGGHKARPWHPRWVRDIRDNCADAEVPFHHKQNGEWLPSSDVPEPWRFEGATVLPDGRVREWHPAYPGERLVHPEMRPMSRVGKKRSGRLIDGIEHNSFPKVTI</sequence>
<gene>
    <name evidence="1" type="ORF">MAXJ12_08359</name>
</gene>
<accession>H0HNE9</accession>
<dbReference type="RefSeq" id="WP_008835311.1">
    <property type="nucleotide sequence ID" value="NZ_AHAM01000057.1"/>
</dbReference>
<dbReference type="Proteomes" id="UP000003250">
    <property type="component" value="Unassembled WGS sequence"/>
</dbReference>
<dbReference type="EMBL" id="AHAM01000057">
    <property type="protein sequence ID" value="EHK57721.1"/>
    <property type="molecule type" value="Genomic_DNA"/>
</dbReference>
<name>H0HNE9_9HYPH</name>
<proteinExistence type="predicted"/>
<dbReference type="OrthoDB" id="9787478at2"/>